<dbReference type="InterPro" id="IPR023631">
    <property type="entry name" value="Amidase_dom"/>
</dbReference>
<sequence>MAQASPSHFSSFLLILLIFALSLGQQTTAGHGLSIKEATIDDLQLAFKHNKLTSRQLVQFYLGEISKLNPFLKGVIEVNPDALYLADKADYERKTKAPSVSLSKLHGIPILVKDNIATKDKLNTTAGSYALLGSVVPRDAGVVTKLRKAGAIILGKASLSEWVYGRSNETPPGWSGRGGQGVNPYNFNATPSGSSSGSAISAAANLAAVTLGTETDGSILSPSSWNSVVGIKPTIGLTSRAGVGPVSPRQDTVGWLPFSVSLFVGGVGLNRPIARTVSDAAYVLDVIAGIDSSDLATIEASRYIPKGGYAQFLRPDGLRGKRIGIVRALFNFGGDASLARTFEQHFNTLRKRGAVLVDNLEIAHFDEIYYNSSSESIALAAEFKIYLNTYLKNLVASPVRSLADVIAFNNKNSKLEKVKEYGQGRLLEAEATNGIGNAEKAALVNLAKLSKNGFEKLVTKKRLDAVVAPSAAVSTLLAIAGSPGVVVPAGYTKDGVPFGISFGGLRGSEPKLIEIAYGFEQATKIRKPPSLKKLQDLEPHFIGLGFFFTVLDPVGKKYVRFRHYNHYP</sequence>
<dbReference type="InterPro" id="IPR036928">
    <property type="entry name" value="AS_sf"/>
</dbReference>
<reference evidence="3" key="1">
    <citation type="journal article" date="2019" name="Science">
        <title>Mutation of a bHLH transcription factor allowed almond domestication.</title>
        <authorList>
            <person name="Sanchez-Perez R."/>
            <person name="Pavan S."/>
            <person name="Mazzeo R."/>
            <person name="Moldovan C."/>
            <person name="Aiese Cigliano R."/>
            <person name="Del Cueto J."/>
            <person name="Ricciardi F."/>
            <person name="Lotti C."/>
            <person name="Ricciardi L."/>
            <person name="Dicenta F."/>
            <person name="Lopez-Marques R.L."/>
            <person name="Lindberg Moller B."/>
        </authorList>
    </citation>
    <scope>NUCLEOTIDE SEQUENCE</scope>
</reference>
<feature type="chain" id="PRO_5021275573" evidence="1">
    <location>
        <begin position="25"/>
        <end position="568"/>
    </location>
</feature>
<dbReference type="PANTHER" id="PTHR42678:SF36">
    <property type="entry name" value="C869.01-LIKE PROTEIN, PUTATIVE-RELATED"/>
    <property type="match status" value="1"/>
</dbReference>
<keyword evidence="1" id="KW-0732">Signal</keyword>
<dbReference type="SUPFAM" id="SSF75304">
    <property type="entry name" value="Amidase signature (AS) enzymes"/>
    <property type="match status" value="1"/>
</dbReference>
<organism evidence="3">
    <name type="scientific">Prunus dulcis</name>
    <name type="common">Almond</name>
    <name type="synonym">Amygdalus dulcis</name>
    <dbReference type="NCBI Taxonomy" id="3755"/>
    <lineage>
        <taxon>Eukaryota</taxon>
        <taxon>Viridiplantae</taxon>
        <taxon>Streptophyta</taxon>
        <taxon>Embryophyta</taxon>
        <taxon>Tracheophyta</taxon>
        <taxon>Spermatophyta</taxon>
        <taxon>Magnoliopsida</taxon>
        <taxon>eudicotyledons</taxon>
        <taxon>Gunneridae</taxon>
        <taxon>Pentapetalae</taxon>
        <taxon>rosids</taxon>
        <taxon>fabids</taxon>
        <taxon>Rosales</taxon>
        <taxon>Rosaceae</taxon>
        <taxon>Amygdaloideae</taxon>
        <taxon>Amygdaleae</taxon>
        <taxon>Prunus</taxon>
    </lineage>
</organism>
<dbReference type="Gene3D" id="3.90.1300.10">
    <property type="entry name" value="Amidase signature (AS) domain"/>
    <property type="match status" value="1"/>
</dbReference>
<feature type="signal peptide" evidence="1">
    <location>
        <begin position="1"/>
        <end position="24"/>
    </location>
</feature>
<dbReference type="PANTHER" id="PTHR42678">
    <property type="entry name" value="AMIDASE"/>
    <property type="match status" value="1"/>
</dbReference>
<evidence type="ECO:0000313" key="3">
    <source>
        <dbReference type="EMBL" id="BBH09788.1"/>
    </source>
</evidence>
<proteinExistence type="predicted"/>
<dbReference type="AlphaFoldDB" id="A0A4Y1S0W5"/>
<gene>
    <name evidence="3" type="ORF">Prudu_022385</name>
</gene>
<accession>A0A4Y1S0W5</accession>
<name>A0A4Y1S0W5_PRUDU</name>
<protein>
    <submittedName>
        <fullName evidence="3">Amidase family protein</fullName>
    </submittedName>
</protein>
<feature type="domain" description="Amidase" evidence="2">
    <location>
        <begin position="57"/>
        <end position="512"/>
    </location>
</feature>
<evidence type="ECO:0000259" key="2">
    <source>
        <dbReference type="Pfam" id="PF01425"/>
    </source>
</evidence>
<dbReference type="Pfam" id="PF01425">
    <property type="entry name" value="Amidase"/>
    <property type="match status" value="1"/>
</dbReference>
<dbReference type="EMBL" id="AP019304">
    <property type="protein sequence ID" value="BBH09788.1"/>
    <property type="molecule type" value="Genomic_DNA"/>
</dbReference>
<evidence type="ECO:0000256" key="1">
    <source>
        <dbReference type="SAM" id="SignalP"/>
    </source>
</evidence>